<proteinExistence type="predicted"/>
<organism evidence="1 2">
    <name type="scientific">Sinorhizobium americanum</name>
    <dbReference type="NCBI Taxonomy" id="194963"/>
    <lineage>
        <taxon>Bacteria</taxon>
        <taxon>Pseudomonadati</taxon>
        <taxon>Pseudomonadota</taxon>
        <taxon>Alphaproteobacteria</taxon>
        <taxon>Hyphomicrobiales</taxon>
        <taxon>Rhizobiaceae</taxon>
        <taxon>Sinorhizobium/Ensifer group</taxon>
        <taxon>Sinorhizobium</taxon>
    </lineage>
</organism>
<dbReference type="Pfam" id="PF05974">
    <property type="entry name" value="DUF892"/>
    <property type="match status" value="1"/>
</dbReference>
<gene>
    <name evidence="1" type="ORF">EV184_103358</name>
</gene>
<name>A0A4R2C497_9HYPH</name>
<dbReference type="InterPro" id="IPR010287">
    <property type="entry name" value="DUF892_YciF-like"/>
</dbReference>
<dbReference type="EMBL" id="SLVU01000003">
    <property type="protein sequence ID" value="TCN33344.1"/>
    <property type="molecule type" value="Genomic_DNA"/>
</dbReference>
<comment type="caution">
    <text evidence="1">The sequence shown here is derived from an EMBL/GenBank/DDBJ whole genome shotgun (WGS) entry which is preliminary data.</text>
</comment>
<evidence type="ECO:0000313" key="2">
    <source>
        <dbReference type="Proteomes" id="UP000295043"/>
    </source>
</evidence>
<evidence type="ECO:0000313" key="1">
    <source>
        <dbReference type="EMBL" id="TCN33344.1"/>
    </source>
</evidence>
<dbReference type="InterPro" id="IPR009078">
    <property type="entry name" value="Ferritin-like_SF"/>
</dbReference>
<sequence length="69" mass="7912">MGTTDHLHAWLRDAHAIEEQAITMLTSQSERLENYPELKAQIDKHLRETRDQVAMLDRCLERTGGALPV</sequence>
<dbReference type="InterPro" id="IPR012347">
    <property type="entry name" value="Ferritin-like"/>
</dbReference>
<dbReference type="Proteomes" id="UP000295043">
    <property type="component" value="Unassembled WGS sequence"/>
</dbReference>
<dbReference type="SUPFAM" id="SSF47240">
    <property type="entry name" value="Ferritin-like"/>
    <property type="match status" value="1"/>
</dbReference>
<protein>
    <submittedName>
        <fullName evidence="1">Uncharacterized protein DUF892</fullName>
    </submittedName>
</protein>
<dbReference type="AlphaFoldDB" id="A0A4R2C497"/>
<reference evidence="1 2" key="1">
    <citation type="submission" date="2019-03" db="EMBL/GenBank/DDBJ databases">
        <title>Genomic Encyclopedia of Type Strains, Phase IV (KMG-V): Genome sequencing to study the core and pangenomes of soil and plant-associated prokaryotes.</title>
        <authorList>
            <person name="Whitman W."/>
        </authorList>
    </citation>
    <scope>NUCLEOTIDE SEQUENCE [LARGE SCALE GENOMIC DNA]</scope>
    <source>
        <strain evidence="1 2">23C40</strain>
    </source>
</reference>
<accession>A0A4R2C497</accession>
<dbReference type="Gene3D" id="1.20.1260.10">
    <property type="match status" value="1"/>
</dbReference>